<dbReference type="EMBL" id="JABBNI010000065">
    <property type="protein sequence ID" value="NMM65541.1"/>
    <property type="molecule type" value="Genomic_DNA"/>
</dbReference>
<organism evidence="1 2">
    <name type="scientific">Clostridium muellerianum</name>
    <dbReference type="NCBI Taxonomy" id="2716538"/>
    <lineage>
        <taxon>Bacteria</taxon>
        <taxon>Bacillati</taxon>
        <taxon>Bacillota</taxon>
        <taxon>Clostridia</taxon>
        <taxon>Eubacteriales</taxon>
        <taxon>Clostridiaceae</taxon>
        <taxon>Clostridium</taxon>
    </lineage>
</organism>
<keyword evidence="2" id="KW-1185">Reference proteome</keyword>
<evidence type="ECO:0000313" key="2">
    <source>
        <dbReference type="Proteomes" id="UP000537131"/>
    </source>
</evidence>
<sequence>MMIELKKFFKSNGKKKEYFVKWYIDSDKSKESYDKNCKKNSEVEYDTAMNNWLLEEETQEAIKEYLKAKRKLKMLEMYDAMYNKAIAGDVKSAEWVEKFFKSDFFEDGVDEVNDYLEGINIPALKGE</sequence>
<evidence type="ECO:0000313" key="1">
    <source>
        <dbReference type="EMBL" id="NMM65541.1"/>
    </source>
</evidence>
<accession>A0A7Y0ELD5</accession>
<proteinExistence type="predicted"/>
<reference evidence="1 2" key="2">
    <citation type="submission" date="2020-06" db="EMBL/GenBank/DDBJ databases">
        <title>Complete Genome Sequence of Clostridium muelleri sp. nov. P21T, an Acid-Alcohol Producing Acetogen Isolated from Old Hay.</title>
        <authorList>
            <person name="Duncan K.E."/>
            <person name="Tanner R.S."/>
        </authorList>
    </citation>
    <scope>NUCLEOTIDE SEQUENCE [LARGE SCALE GENOMIC DNA]</scope>
    <source>
        <strain evidence="1 2">P21</strain>
    </source>
</reference>
<dbReference type="Proteomes" id="UP000537131">
    <property type="component" value="Unassembled WGS sequence"/>
</dbReference>
<dbReference type="AlphaFoldDB" id="A0A7Y0ELD5"/>
<dbReference type="RefSeq" id="WP_169300119.1">
    <property type="nucleotide sequence ID" value="NZ_JABBNI010000065.1"/>
</dbReference>
<protein>
    <submittedName>
        <fullName evidence="1">Uncharacterized protein</fullName>
    </submittedName>
</protein>
<name>A0A7Y0ELD5_9CLOT</name>
<gene>
    <name evidence="1" type="ORF">HBE96_23470</name>
</gene>
<comment type="caution">
    <text evidence="1">The sequence shown here is derived from an EMBL/GenBank/DDBJ whole genome shotgun (WGS) entry which is preliminary data.</text>
</comment>
<reference evidence="1 2" key="1">
    <citation type="submission" date="2020-04" db="EMBL/GenBank/DDBJ databases">
        <authorList>
            <person name="Doyle D.A."/>
        </authorList>
    </citation>
    <scope>NUCLEOTIDE SEQUENCE [LARGE SCALE GENOMIC DNA]</scope>
    <source>
        <strain evidence="1 2">P21</strain>
    </source>
</reference>